<sequence length="95" mass="11643">MWKKIYFKAKNIESISEKAVLIRFPKESELRDYLMWYPKKFITVESDDGFTLSFVYREDFTFKIFHKDWNYKKRTKKYSEITLDELIAAFGVDEF</sequence>
<protein>
    <submittedName>
        <fullName evidence="1">Uncharacterized protein</fullName>
    </submittedName>
</protein>
<keyword evidence="2" id="KW-1185">Reference proteome</keyword>
<organism evidence="1 2">
    <name type="scientific">Granulicatella balaenopterae</name>
    <dbReference type="NCBI Taxonomy" id="137733"/>
    <lineage>
        <taxon>Bacteria</taxon>
        <taxon>Bacillati</taxon>
        <taxon>Bacillota</taxon>
        <taxon>Bacilli</taxon>
        <taxon>Lactobacillales</taxon>
        <taxon>Carnobacteriaceae</taxon>
        <taxon>Granulicatella</taxon>
    </lineage>
</organism>
<dbReference type="OrthoDB" id="2363103at2"/>
<dbReference type="Proteomes" id="UP000198556">
    <property type="component" value="Unassembled WGS sequence"/>
</dbReference>
<reference evidence="1 2" key="1">
    <citation type="submission" date="2016-10" db="EMBL/GenBank/DDBJ databases">
        <authorList>
            <person name="de Groot N.N."/>
        </authorList>
    </citation>
    <scope>NUCLEOTIDE SEQUENCE [LARGE SCALE GENOMIC DNA]</scope>
    <source>
        <strain evidence="1 2">DSM 15827</strain>
    </source>
</reference>
<gene>
    <name evidence="1" type="ORF">SAMN05421767_11028</name>
</gene>
<name>A0A1H9JTA3_9LACT</name>
<proteinExistence type="predicted"/>
<dbReference type="EMBL" id="FOGF01000010">
    <property type="protein sequence ID" value="SEQ90062.1"/>
    <property type="molecule type" value="Genomic_DNA"/>
</dbReference>
<dbReference type="RefSeq" id="WP_089746340.1">
    <property type="nucleotide sequence ID" value="NZ_FOGF01000010.1"/>
</dbReference>
<dbReference type="AlphaFoldDB" id="A0A1H9JTA3"/>
<evidence type="ECO:0000313" key="1">
    <source>
        <dbReference type="EMBL" id="SEQ90062.1"/>
    </source>
</evidence>
<dbReference type="STRING" id="137733.SAMN05421767_11028"/>
<accession>A0A1H9JTA3</accession>
<evidence type="ECO:0000313" key="2">
    <source>
        <dbReference type="Proteomes" id="UP000198556"/>
    </source>
</evidence>